<evidence type="ECO:0000313" key="1">
    <source>
        <dbReference type="EMBL" id="GJH15300.1"/>
    </source>
</evidence>
<keyword evidence="2" id="KW-1185">Reference proteome</keyword>
<dbReference type="EMBL" id="BPUR01000001">
    <property type="protein sequence ID" value="GJH15300.1"/>
    <property type="molecule type" value="Genomic_DNA"/>
</dbReference>
<gene>
    <name evidence="1" type="ORF">CBA19CS22_02180</name>
</gene>
<protein>
    <submittedName>
        <fullName evidence="1">YadA-like family protein</fullName>
    </submittedName>
</protein>
<accession>A0ACB5QKZ0</accession>
<name>A0ACB5QKZ0_9BURK</name>
<dbReference type="Proteomes" id="UP001055013">
    <property type="component" value="Unassembled WGS sequence"/>
</dbReference>
<organism evidence="1 2">
    <name type="scientific">Caballeronia novacaledonica</name>
    <dbReference type="NCBI Taxonomy" id="1544861"/>
    <lineage>
        <taxon>Bacteria</taxon>
        <taxon>Pseudomonadati</taxon>
        <taxon>Pseudomonadota</taxon>
        <taxon>Betaproteobacteria</taxon>
        <taxon>Burkholderiales</taxon>
        <taxon>Burkholderiaceae</taxon>
        <taxon>Caballeronia</taxon>
    </lineage>
</organism>
<proteinExistence type="predicted"/>
<evidence type="ECO:0000313" key="2">
    <source>
        <dbReference type="Proteomes" id="UP001055013"/>
    </source>
</evidence>
<comment type="caution">
    <text evidence="1">The sequence shown here is derived from an EMBL/GenBank/DDBJ whole genome shotgun (WGS) entry which is preliminary data.</text>
</comment>
<reference evidence="1" key="1">
    <citation type="submission" date="2021-09" db="EMBL/GenBank/DDBJ databases">
        <title>Isolation and characterization of 3-chlorobenzoate degrading bacteria from soils in Shizuoka.</title>
        <authorList>
            <person name="Ifat A."/>
            <person name="Ogawa N."/>
            <person name="Kimbara K."/>
            <person name="Moriuchi R."/>
            <person name="Dohra H."/>
            <person name="Shintani M."/>
        </authorList>
    </citation>
    <scope>NUCLEOTIDE SEQUENCE</scope>
    <source>
        <strain evidence="1">19CS2-2</strain>
    </source>
</reference>
<sequence length="475" mass="47716">MYIKYFIIGELYMKRNQIRFKPVMTGVLISMAVLAGSGASAGTITGWNNTLGESWMGPVPRDGTNIYGDDNHTDALATMIGDHQVNADGPGAVLIGNYTRAFTLDGWDYVPGPSIGPVVIGDFAQAGMSGVAIGGNARASQGAIAIGEQTKAGKGAIAVGVLTSSAERATAMGFYSTASGESSVAIGFRAVASGTDSVAIGNGSSDGGQENVFSVGSESDRRRIINVADGIDGNDAVNMNQLNAVGQLVAQNTADILALQGGSGLVRSAMLQSTVRAAAPVVGAAVSDSLFAASGNAGETATASGTHATAMGANANASADNSVALGANSVADRANTVSVGAAGSERQITNVAAGTQGTDAVNVNQLNDKITQANAYTDQAVAGEKAYTDQAIASTRRDMERYADRAAASTLAIPSIPVLNPGEKWAGVAVGNYGSATAVGVAAAYQVTMNLNLGVGVSSANGGSTALKAQAGYRW</sequence>